<protein>
    <submittedName>
        <fullName evidence="2">Uncharacterized protein</fullName>
    </submittedName>
</protein>
<gene>
    <name evidence="2" type="ORF">N7492_000091</name>
</gene>
<dbReference type="OrthoDB" id="4499271at2759"/>
<dbReference type="Proteomes" id="UP001146351">
    <property type="component" value="Unassembled WGS sequence"/>
</dbReference>
<comment type="caution">
    <text evidence="2">The sequence shown here is derived from an EMBL/GenBank/DDBJ whole genome shotgun (WGS) entry which is preliminary data.</text>
</comment>
<dbReference type="EMBL" id="JAPQKO010000001">
    <property type="protein sequence ID" value="KAJ5182475.1"/>
    <property type="molecule type" value="Genomic_DNA"/>
</dbReference>
<reference evidence="2" key="1">
    <citation type="submission" date="2022-11" db="EMBL/GenBank/DDBJ databases">
        <authorList>
            <person name="Petersen C."/>
        </authorList>
    </citation>
    <scope>NUCLEOTIDE SEQUENCE</scope>
    <source>
        <strain evidence="2">IBT 21917</strain>
    </source>
</reference>
<reference evidence="2" key="2">
    <citation type="journal article" date="2023" name="IMA Fungus">
        <title>Comparative genomic study of the Penicillium genus elucidates a diverse pangenome and 15 lateral gene transfer events.</title>
        <authorList>
            <person name="Petersen C."/>
            <person name="Sorensen T."/>
            <person name="Nielsen M.R."/>
            <person name="Sondergaard T.E."/>
            <person name="Sorensen J.L."/>
            <person name="Fitzpatrick D.A."/>
            <person name="Frisvad J.C."/>
            <person name="Nielsen K.L."/>
        </authorList>
    </citation>
    <scope>NUCLEOTIDE SEQUENCE</scope>
    <source>
        <strain evidence="2">IBT 21917</strain>
    </source>
</reference>
<accession>A0A9W9ISW1</accession>
<dbReference type="AlphaFoldDB" id="A0A9W9ISW1"/>
<keyword evidence="3" id="KW-1185">Reference proteome</keyword>
<proteinExistence type="predicted"/>
<sequence length="283" mass="32508">MDHLLIPESELPSRPGTPWVEASPDSDDSLEWMTPSKCKPAAQVAEVLDKAEIPSLLWGSWAIATIGKFVISTQIEFVIADELLEQAKSALMSSLVGGPAGDAHFHDLKHKTYKGPLRLHRKSTLIWWVPDPVLEHPEKDDSFFTLTNDPEALPNGRNDGPSGPWTGLYPIRILKPVHMTEALMFLECRDFKGLDFWMRWRLLLNQLLENSDNPNTYIKKTLRPVLQPYWEWLNGDEDHDINKREDFLKKIIAGLSEDHELFEKPEWGEFKKRVQPHLVSMKQ</sequence>
<evidence type="ECO:0000256" key="1">
    <source>
        <dbReference type="SAM" id="MobiDB-lite"/>
    </source>
</evidence>
<organism evidence="2 3">
    <name type="scientific">Penicillium capsulatum</name>
    <dbReference type="NCBI Taxonomy" id="69766"/>
    <lineage>
        <taxon>Eukaryota</taxon>
        <taxon>Fungi</taxon>
        <taxon>Dikarya</taxon>
        <taxon>Ascomycota</taxon>
        <taxon>Pezizomycotina</taxon>
        <taxon>Eurotiomycetes</taxon>
        <taxon>Eurotiomycetidae</taxon>
        <taxon>Eurotiales</taxon>
        <taxon>Aspergillaceae</taxon>
        <taxon>Penicillium</taxon>
    </lineage>
</organism>
<feature type="region of interest" description="Disordered" evidence="1">
    <location>
        <begin position="1"/>
        <end position="26"/>
    </location>
</feature>
<name>A0A9W9ISW1_9EURO</name>
<evidence type="ECO:0000313" key="3">
    <source>
        <dbReference type="Proteomes" id="UP001146351"/>
    </source>
</evidence>
<evidence type="ECO:0000313" key="2">
    <source>
        <dbReference type="EMBL" id="KAJ5182475.1"/>
    </source>
</evidence>